<feature type="signal peptide" evidence="1">
    <location>
        <begin position="1"/>
        <end position="25"/>
    </location>
</feature>
<evidence type="ECO:0000313" key="3">
    <source>
        <dbReference type="Proteomes" id="UP000515728"/>
    </source>
</evidence>
<feature type="chain" id="PRO_5028962868" description="SipW-cognate class signal peptide" evidence="1">
    <location>
        <begin position="26"/>
        <end position="220"/>
    </location>
</feature>
<dbReference type="NCBIfam" id="TIGR04088">
    <property type="entry name" value="cognate_SipW"/>
    <property type="match status" value="1"/>
</dbReference>
<evidence type="ECO:0000313" key="2">
    <source>
        <dbReference type="EMBL" id="QNG54459.1"/>
    </source>
</evidence>
<dbReference type="AlphaFoldDB" id="A0A7G7MNU8"/>
<dbReference type="Proteomes" id="UP000515728">
    <property type="component" value="Chromosome"/>
</dbReference>
<sequence>MRTRLAVAGIALAGVALLGAGGTYAAFTDTESAAPVLVQGGTLDLTLGTQAGADLAPVTFANMVPGAAPTAGTYVPSQNFSYVRLTNDGTLPGRARWSSRGVSELENRCLPPERTAGDTSCGNGNRGGELGDQLRLSFSLMPGADCTGQPGVVPPESFPPTDNRGFRDIKPGGAGPALVLAPGASRCVRVDVYFPSTPANNLAQGDSSTFQLSFRLDQTT</sequence>
<proteinExistence type="predicted"/>
<evidence type="ECO:0008006" key="4">
    <source>
        <dbReference type="Google" id="ProtNLM"/>
    </source>
</evidence>
<evidence type="ECO:0000256" key="1">
    <source>
        <dbReference type="SAM" id="SignalP"/>
    </source>
</evidence>
<keyword evidence="1" id="KW-0732">Signal</keyword>
<gene>
    <name evidence="2" type="ORF">H6H00_11560</name>
</gene>
<dbReference type="EMBL" id="CP060131">
    <property type="protein sequence ID" value="QNG54459.1"/>
    <property type="molecule type" value="Genomic_DNA"/>
</dbReference>
<reference evidence="2 3" key="1">
    <citation type="submission" date="2020-08" db="EMBL/GenBank/DDBJ databases">
        <authorList>
            <person name="Mo P."/>
        </authorList>
    </citation>
    <scope>NUCLEOTIDE SEQUENCE [LARGE SCALE GENOMIC DNA]</scope>
    <source>
        <strain evidence="2 3">CGMCC 4.1532</strain>
    </source>
</reference>
<name>A0A7G7MNU8_9PSEU</name>
<organism evidence="2 3">
    <name type="scientific">Pseudonocardia petroleophila</name>
    <dbReference type="NCBI Taxonomy" id="37331"/>
    <lineage>
        <taxon>Bacteria</taxon>
        <taxon>Bacillati</taxon>
        <taxon>Actinomycetota</taxon>
        <taxon>Actinomycetes</taxon>
        <taxon>Pseudonocardiales</taxon>
        <taxon>Pseudonocardiaceae</taxon>
        <taxon>Pseudonocardia</taxon>
    </lineage>
</organism>
<dbReference type="InterPro" id="IPR023833">
    <property type="entry name" value="Signal_pept_SipW-depend-type"/>
</dbReference>
<accession>A0A7G7MNU8</accession>
<dbReference type="KEGG" id="ppel:H6H00_11560"/>
<protein>
    <recommendedName>
        <fullName evidence="4">SipW-cognate class signal peptide</fullName>
    </recommendedName>
</protein>
<dbReference type="RefSeq" id="WP_185721277.1">
    <property type="nucleotide sequence ID" value="NZ_BAAAWI010000001.1"/>
</dbReference>
<keyword evidence="3" id="KW-1185">Reference proteome</keyword>